<gene>
    <name evidence="3" type="ORF">IW245_001734</name>
</gene>
<evidence type="ECO:0000313" key="4">
    <source>
        <dbReference type="Proteomes" id="UP000622552"/>
    </source>
</evidence>
<feature type="compositionally biased region" description="Pro residues" evidence="1">
    <location>
        <begin position="1"/>
        <end position="11"/>
    </location>
</feature>
<proteinExistence type="predicted"/>
<dbReference type="AlphaFoldDB" id="A0A8J7KEZ1"/>
<reference evidence="3" key="1">
    <citation type="submission" date="2020-11" db="EMBL/GenBank/DDBJ databases">
        <title>Sequencing the genomes of 1000 actinobacteria strains.</title>
        <authorList>
            <person name="Klenk H.-P."/>
        </authorList>
    </citation>
    <scope>NUCLEOTIDE SEQUENCE</scope>
    <source>
        <strain evidence="3">DSM 45356</strain>
    </source>
</reference>
<feature type="transmembrane region" description="Helical" evidence="2">
    <location>
        <begin position="401"/>
        <end position="420"/>
    </location>
</feature>
<keyword evidence="2" id="KW-0472">Membrane</keyword>
<feature type="transmembrane region" description="Helical" evidence="2">
    <location>
        <begin position="377"/>
        <end position="395"/>
    </location>
</feature>
<dbReference type="Proteomes" id="UP000622552">
    <property type="component" value="Unassembled WGS sequence"/>
</dbReference>
<feature type="transmembrane region" description="Helical" evidence="2">
    <location>
        <begin position="177"/>
        <end position="199"/>
    </location>
</feature>
<keyword evidence="2" id="KW-0812">Transmembrane</keyword>
<accession>A0A8J7KEZ1</accession>
<evidence type="ECO:0000256" key="2">
    <source>
        <dbReference type="SAM" id="Phobius"/>
    </source>
</evidence>
<feature type="transmembrane region" description="Helical" evidence="2">
    <location>
        <begin position="351"/>
        <end position="370"/>
    </location>
</feature>
<feature type="compositionally biased region" description="Low complexity" evidence="1">
    <location>
        <begin position="12"/>
        <end position="22"/>
    </location>
</feature>
<keyword evidence="2" id="KW-1133">Transmembrane helix</keyword>
<evidence type="ECO:0000313" key="3">
    <source>
        <dbReference type="EMBL" id="MBG6135540.1"/>
    </source>
</evidence>
<organism evidence="3 4">
    <name type="scientific">Longispora fulva</name>
    <dbReference type="NCBI Taxonomy" id="619741"/>
    <lineage>
        <taxon>Bacteria</taxon>
        <taxon>Bacillati</taxon>
        <taxon>Actinomycetota</taxon>
        <taxon>Actinomycetes</taxon>
        <taxon>Micromonosporales</taxon>
        <taxon>Micromonosporaceae</taxon>
        <taxon>Longispora</taxon>
    </lineage>
</organism>
<dbReference type="RefSeq" id="WP_386778828.1">
    <property type="nucleotide sequence ID" value="NZ_JBHTLE010000002.1"/>
</dbReference>
<evidence type="ECO:0000256" key="1">
    <source>
        <dbReference type="SAM" id="MobiDB-lite"/>
    </source>
</evidence>
<keyword evidence="4" id="KW-1185">Reference proteome</keyword>
<sequence length="431" mass="45978">MTRPPTSPPASAPAEASTQAQVPAPPPDRPVVRADSRVGLPELSIVPDGDEYVVGDPATGQFVSLPEIGVVAIRALSADVTIAQAAVPVSAAAGEDVNLVEFVATLLECGLVRSLDGVLVGPAAPARESRWLARIRPEHARILFGPVAWTLYAAALCWSAGVWLVDGQYRPALEDVLFYPDPLVCMAVLFPVTTGLAMAHEVWHWLAARALGVGARISTGRRAFFFVLQTDLAALWSLPRRRRLGPLAAGVAFDALVLGVALAVRVAGARWGIAPLLDRFLAAIVLRQTIVIGWQLLVCVRTDGYLLISTALGCRNLLDTAKLHVRSRLYRLTPAQAATLAGTPPHERRVAAWYGPLLVAGVAFLALLFVNYWVPAMAISGAWIGWGIAGAPWGSRAFAEAAVPALVMLVQFLAPAAVAVRDRRRARRGVR</sequence>
<comment type="caution">
    <text evidence="3">The sequence shown here is derived from an EMBL/GenBank/DDBJ whole genome shotgun (WGS) entry which is preliminary data.</text>
</comment>
<protein>
    <submittedName>
        <fullName evidence="3">Uncharacterized protein</fullName>
    </submittedName>
</protein>
<name>A0A8J7KEZ1_9ACTN</name>
<feature type="region of interest" description="Disordered" evidence="1">
    <location>
        <begin position="1"/>
        <end position="33"/>
    </location>
</feature>
<feature type="transmembrane region" description="Helical" evidence="2">
    <location>
        <begin position="244"/>
        <end position="264"/>
    </location>
</feature>
<feature type="transmembrane region" description="Helical" evidence="2">
    <location>
        <begin position="142"/>
        <end position="165"/>
    </location>
</feature>
<dbReference type="EMBL" id="JADOUF010000001">
    <property type="protein sequence ID" value="MBG6135540.1"/>
    <property type="molecule type" value="Genomic_DNA"/>
</dbReference>